<keyword evidence="3" id="KW-0732">Signal</keyword>
<feature type="coiled-coil region" evidence="1">
    <location>
        <begin position="127"/>
        <end position="168"/>
    </location>
</feature>
<evidence type="ECO:0000256" key="2">
    <source>
        <dbReference type="SAM" id="Phobius"/>
    </source>
</evidence>
<evidence type="ECO:0008006" key="6">
    <source>
        <dbReference type="Google" id="ProtNLM"/>
    </source>
</evidence>
<feature type="signal peptide" evidence="3">
    <location>
        <begin position="1"/>
        <end position="21"/>
    </location>
</feature>
<keyword evidence="2" id="KW-1133">Transmembrane helix</keyword>
<evidence type="ECO:0000313" key="4">
    <source>
        <dbReference type="EMBL" id="USD23558.1"/>
    </source>
</evidence>
<feature type="chain" id="PRO_5047193905" description="Secreted protein" evidence="3">
    <location>
        <begin position="22"/>
        <end position="183"/>
    </location>
</feature>
<evidence type="ECO:0000256" key="3">
    <source>
        <dbReference type="SAM" id="SignalP"/>
    </source>
</evidence>
<keyword evidence="2" id="KW-0472">Membrane</keyword>
<sequence>MPRLLNTCFLTFLLLSPASVSQETEANKEDSAQKEVESLQKPLYTPFIERYVLDEIKQLRIDQAKAKQELIQQIVDREHNSVDRAVAYATDTVTYFFYLIAAATSILVLVGWRSLQDIKERVHSLADEEISKLVQEYEKRLEVIESQLQQKTQHIEENREEIELTQEVQSLWLRAQQESSIAN</sequence>
<name>A0ABY4VK69_9GAMM</name>
<feature type="transmembrane region" description="Helical" evidence="2">
    <location>
        <begin position="95"/>
        <end position="115"/>
    </location>
</feature>
<dbReference type="RefSeq" id="WP_252085903.1">
    <property type="nucleotide sequence ID" value="NZ_CP092418.1"/>
</dbReference>
<reference evidence="4" key="1">
    <citation type="submission" date="2022-02" db="EMBL/GenBank/DDBJ databases">
        <title>Coral-associated bacteria.</title>
        <authorList>
            <person name="Tang K."/>
            <person name="Wang X."/>
        </authorList>
    </citation>
    <scope>NUCLEOTIDE SEQUENCE</scope>
    <source>
        <strain evidence="4">SCSIO 43006</strain>
    </source>
</reference>
<gene>
    <name evidence="4" type="ORF">MJO52_10570</name>
</gene>
<evidence type="ECO:0000256" key="1">
    <source>
        <dbReference type="SAM" id="Coils"/>
    </source>
</evidence>
<protein>
    <recommendedName>
        <fullName evidence="6">Secreted protein</fullName>
    </recommendedName>
</protein>
<proteinExistence type="predicted"/>
<dbReference type="Proteomes" id="UP001055658">
    <property type="component" value="Chromosome"/>
</dbReference>
<keyword evidence="1" id="KW-0175">Coiled coil</keyword>
<dbReference type="EMBL" id="CP092418">
    <property type="protein sequence ID" value="USD23558.1"/>
    <property type="molecule type" value="Genomic_DNA"/>
</dbReference>
<keyword evidence="5" id="KW-1185">Reference proteome</keyword>
<evidence type="ECO:0000313" key="5">
    <source>
        <dbReference type="Proteomes" id="UP001055658"/>
    </source>
</evidence>
<keyword evidence="2" id="KW-0812">Transmembrane</keyword>
<accession>A0ABY4VK69</accession>
<organism evidence="4 5">
    <name type="scientific">Microbulbifer variabilis</name>
    <dbReference type="NCBI Taxonomy" id="266805"/>
    <lineage>
        <taxon>Bacteria</taxon>
        <taxon>Pseudomonadati</taxon>
        <taxon>Pseudomonadota</taxon>
        <taxon>Gammaproteobacteria</taxon>
        <taxon>Cellvibrionales</taxon>
        <taxon>Microbulbiferaceae</taxon>
        <taxon>Microbulbifer</taxon>
    </lineage>
</organism>